<keyword evidence="3" id="KW-1185">Reference proteome</keyword>
<reference evidence="3" key="1">
    <citation type="journal article" date="2019" name="Int. J. Syst. Evol. Microbiol.">
        <title>The Global Catalogue of Microorganisms (GCM) 10K type strain sequencing project: providing services to taxonomists for standard genome sequencing and annotation.</title>
        <authorList>
            <consortium name="The Broad Institute Genomics Platform"/>
            <consortium name="The Broad Institute Genome Sequencing Center for Infectious Disease"/>
            <person name="Wu L."/>
            <person name="Ma J."/>
        </authorList>
    </citation>
    <scope>NUCLEOTIDE SEQUENCE [LARGE SCALE GENOMIC DNA]</scope>
    <source>
        <strain evidence="3">JCM 4788</strain>
    </source>
</reference>
<evidence type="ECO:0000313" key="2">
    <source>
        <dbReference type="EMBL" id="GAA0386258.1"/>
    </source>
</evidence>
<evidence type="ECO:0000256" key="1">
    <source>
        <dbReference type="SAM" id="MobiDB-lite"/>
    </source>
</evidence>
<comment type="caution">
    <text evidence="2">The sequence shown here is derived from an EMBL/GenBank/DDBJ whole genome shotgun (WGS) entry which is preliminary data.</text>
</comment>
<gene>
    <name evidence="2" type="ORF">GCM10010357_03830</name>
</gene>
<name>A0ABP3I019_9ACTN</name>
<protein>
    <submittedName>
        <fullName evidence="2">Uncharacterized protein</fullName>
    </submittedName>
</protein>
<accession>A0ABP3I019</accession>
<sequence>MWELCEAYERDRTKRGVHDFNDVLSPALAEVVRSAERPPYSAVVADDAFDGLRSSGRTCDGCFRERSVVGRGPRSPRQRVHPLGASSARHPVVTGHS</sequence>
<evidence type="ECO:0000313" key="3">
    <source>
        <dbReference type="Proteomes" id="UP001500879"/>
    </source>
</evidence>
<dbReference type="EMBL" id="BAAABX010000004">
    <property type="protein sequence ID" value="GAA0386258.1"/>
    <property type="molecule type" value="Genomic_DNA"/>
</dbReference>
<organism evidence="2 3">
    <name type="scientific">Streptomyces luteireticuli</name>
    <dbReference type="NCBI Taxonomy" id="173858"/>
    <lineage>
        <taxon>Bacteria</taxon>
        <taxon>Bacillati</taxon>
        <taxon>Actinomycetota</taxon>
        <taxon>Actinomycetes</taxon>
        <taxon>Kitasatosporales</taxon>
        <taxon>Streptomycetaceae</taxon>
        <taxon>Streptomyces</taxon>
    </lineage>
</organism>
<proteinExistence type="predicted"/>
<feature type="region of interest" description="Disordered" evidence="1">
    <location>
        <begin position="66"/>
        <end position="97"/>
    </location>
</feature>
<dbReference type="Proteomes" id="UP001500879">
    <property type="component" value="Unassembled WGS sequence"/>
</dbReference>